<name>A0A6B3LER0_9BACT</name>
<accession>A0A6B3LER0</accession>
<dbReference type="Proteomes" id="UP000475117">
    <property type="component" value="Chromosome"/>
</dbReference>
<keyword evidence="2" id="KW-1185">Reference proteome</keyword>
<dbReference type="AlphaFoldDB" id="A0A6B3LER0"/>
<sequence length="152" mass="16121">MRTSPLFLTLLVAVGLGLIAVPVWRLTSTDPAVAVADGGADPTEVDLESAELLVWVSHTPAQVVVRQDGNELARLVFEEDGLQEEVVAIEMVGASDEWVFDVEADFAAVEGAPESAVEVAVLPAGAEKQGVMLRVAGFADERVRIAVPEEEN</sequence>
<proteinExistence type="predicted"/>
<evidence type="ECO:0000313" key="2">
    <source>
        <dbReference type="Proteomes" id="UP000475117"/>
    </source>
</evidence>
<reference evidence="1 2" key="1">
    <citation type="submission" date="2020-12" db="EMBL/GenBank/DDBJ databases">
        <title>Sulforoseuscoccus oceanibium gen. nov., sp. nov., a representative of the phylum Verrucomicrobia with special cytoplasmic membrane, and proposal of Sulforoseuscoccusaceae fam. nov.</title>
        <authorList>
            <person name="Xi F."/>
        </authorList>
    </citation>
    <scope>NUCLEOTIDE SEQUENCE [LARGE SCALE GENOMIC DNA]</scope>
    <source>
        <strain evidence="1 2">T37</strain>
    </source>
</reference>
<dbReference type="RefSeq" id="WP_164365356.1">
    <property type="nucleotide sequence ID" value="NZ_CP066776.1"/>
</dbReference>
<organism evidence="1 2">
    <name type="scientific">Sulfuriroseicoccus oceanibius</name>
    <dbReference type="NCBI Taxonomy" id="2707525"/>
    <lineage>
        <taxon>Bacteria</taxon>
        <taxon>Pseudomonadati</taxon>
        <taxon>Verrucomicrobiota</taxon>
        <taxon>Verrucomicrobiia</taxon>
        <taxon>Verrucomicrobiales</taxon>
        <taxon>Verrucomicrobiaceae</taxon>
        <taxon>Sulfuriroseicoccus</taxon>
    </lineage>
</organism>
<dbReference type="KEGG" id="soa:G3M56_000075"/>
<evidence type="ECO:0000313" key="1">
    <source>
        <dbReference type="EMBL" id="QQL45020.1"/>
    </source>
</evidence>
<dbReference type="EMBL" id="CP066776">
    <property type="protein sequence ID" value="QQL45020.1"/>
    <property type="molecule type" value="Genomic_DNA"/>
</dbReference>
<gene>
    <name evidence="1" type="ORF">G3M56_000075</name>
</gene>
<protein>
    <submittedName>
        <fullName evidence="1">Uncharacterized protein</fullName>
    </submittedName>
</protein>